<gene>
    <name evidence="7" type="ORF">ACU52_06445</name>
</gene>
<evidence type="ECO:0000256" key="2">
    <source>
        <dbReference type="ARBA" id="ARBA00023136"/>
    </source>
</evidence>
<dbReference type="InterPro" id="IPR037066">
    <property type="entry name" value="Plug_dom_sf"/>
</dbReference>
<reference evidence="7 8" key="1">
    <citation type="submission" date="2015-06" db="EMBL/GenBank/DDBJ databases">
        <title>Prevotella sp. 109, sp. nov., a novel member of the family Prevotellaceae isolated from human faeces.</title>
        <authorList>
            <person name="Shkoporov A.N."/>
            <person name="Chaplin A.V."/>
            <person name="Kafarskaia L.I."/>
            <person name="Efimov B.A."/>
        </authorList>
    </citation>
    <scope>NUCLEOTIDE SEQUENCE [LARGE SCALE GENOMIC DNA]</scope>
    <source>
        <strain evidence="7 8">109</strain>
    </source>
</reference>
<dbReference type="Pfam" id="PF14905">
    <property type="entry name" value="OMP_b-brl_3"/>
    <property type="match status" value="1"/>
</dbReference>
<dbReference type="Proteomes" id="UP000036951">
    <property type="component" value="Unassembled WGS sequence"/>
</dbReference>
<comment type="caution">
    <text evidence="7">The sequence shown here is derived from an EMBL/GenBank/DDBJ whole genome shotgun (WGS) entry which is preliminary data.</text>
</comment>
<dbReference type="GO" id="GO:0009279">
    <property type="term" value="C:cell outer membrane"/>
    <property type="evidence" value="ECO:0007669"/>
    <property type="project" value="UniProtKB-SubCell"/>
</dbReference>
<protein>
    <recommendedName>
        <fullName evidence="6">Outer membrane protein beta-barrel domain-containing protein</fullName>
    </recommendedName>
</protein>
<name>A0A8E1QXZ7_9BACT</name>
<evidence type="ECO:0000256" key="1">
    <source>
        <dbReference type="ARBA" id="ARBA00004442"/>
    </source>
</evidence>
<keyword evidence="5" id="KW-0732">Signal</keyword>
<dbReference type="InterPro" id="IPR036942">
    <property type="entry name" value="Beta-barrel_TonB_sf"/>
</dbReference>
<comment type="subcellular location">
    <subcellularLocation>
        <location evidence="1">Cell outer membrane</location>
    </subcellularLocation>
</comment>
<keyword evidence="8" id="KW-1185">Reference proteome</keyword>
<evidence type="ECO:0000256" key="5">
    <source>
        <dbReference type="SAM" id="SignalP"/>
    </source>
</evidence>
<feature type="region of interest" description="Disordered" evidence="4">
    <location>
        <begin position="314"/>
        <end position="340"/>
    </location>
</feature>
<keyword evidence="2" id="KW-0472">Membrane</keyword>
<feature type="domain" description="Outer membrane protein beta-barrel" evidence="6">
    <location>
        <begin position="363"/>
        <end position="742"/>
    </location>
</feature>
<organism evidence="7 8">
    <name type="scientific">Xylanibacter rarus</name>
    <dbReference type="NCBI Taxonomy" id="1676614"/>
    <lineage>
        <taxon>Bacteria</taxon>
        <taxon>Pseudomonadati</taxon>
        <taxon>Bacteroidota</taxon>
        <taxon>Bacteroidia</taxon>
        <taxon>Bacteroidales</taxon>
        <taxon>Prevotellaceae</taxon>
        <taxon>Xylanibacter</taxon>
    </lineage>
</organism>
<sequence length="754" mass="83584">MNKLTILIIMLLALTKAYAQQISGKVMNEKDMPMEYASVALINTADSSLISGGLTDEEGKFVVNDTTHCKTLAVRVTSLGYETAYADIPLNGAIRMQPQAKALEGITVTGVRKFIKHNASGLTVDMEGNPLAKLPSVNDAIRMMPMIDATSGGIAVLGKGTPEIYINNRRVRNSGELSQLSPENIKSVDIITDPSVKYGSSVTSVIIIHTKKCDNGLAGVITGSGTMSEVASGNVNADFSYVLKNGLGFFVGGSVADSGFKQDRTYDEKFNNNQNYTLTEGEYNSRSKSMNLQAGSSFDFGESNSAGVRYEFSRTPSSKYNTDSNIKTNADGQESSIASANESLSQSMQHYLNGYATIKFGAKKNFEITADADYLYGESKNNQNTTEDSKGIYSIVNTSNRASYHLIATKANLNMAFGKLSFDVGGEYSYTSDRTDFGNIIDGTGSQANDFIKQNLAVGYVNATYRPLNNLTLTAGMRAEATDFTYYKNGERIDGQSKSYTDWLPRFTISYAVKDLRIGLSYNTNVYRPSYSMLNNNSTYVSHTSWETGNPLLSSSTPHNINLSMAWKQTMLNVTYIRMKRQIEYVYMHMPDYNLNIRKPINLPDFNKLNIVLSHSMDIGFWHPMIQGQLAICDLKYGSPEESYNKPIGSISLQNRFDLPWGIYAYLTGWWSSKGNNNTYYMYDNASVYVYLLKSVGNWSFSLLANDIFGTQKQKHLTRTNGVNVTEYRKGASQLIQLSVTYSFNSKNKRNIKV</sequence>
<dbReference type="EMBL" id="LFQU01000009">
    <property type="protein sequence ID" value="KOO68793.1"/>
    <property type="molecule type" value="Genomic_DNA"/>
</dbReference>
<dbReference type="Pfam" id="PF13620">
    <property type="entry name" value="CarboxypepD_reg"/>
    <property type="match status" value="1"/>
</dbReference>
<keyword evidence="3" id="KW-0998">Cell outer membrane</keyword>
<dbReference type="OrthoDB" id="8764943at2"/>
<dbReference type="SUPFAM" id="SSF56935">
    <property type="entry name" value="Porins"/>
    <property type="match status" value="1"/>
</dbReference>
<dbReference type="InterPro" id="IPR041700">
    <property type="entry name" value="OMP_b-brl_3"/>
</dbReference>
<feature type="signal peptide" evidence="5">
    <location>
        <begin position="1"/>
        <end position="19"/>
    </location>
</feature>
<evidence type="ECO:0000256" key="3">
    <source>
        <dbReference type="ARBA" id="ARBA00023237"/>
    </source>
</evidence>
<feature type="chain" id="PRO_5034879825" description="Outer membrane protein beta-barrel domain-containing protein" evidence="5">
    <location>
        <begin position="20"/>
        <end position="754"/>
    </location>
</feature>
<dbReference type="SUPFAM" id="SSF49464">
    <property type="entry name" value="Carboxypeptidase regulatory domain-like"/>
    <property type="match status" value="1"/>
</dbReference>
<dbReference type="AlphaFoldDB" id="A0A8E1QXZ7"/>
<evidence type="ECO:0000259" key="6">
    <source>
        <dbReference type="Pfam" id="PF14905"/>
    </source>
</evidence>
<dbReference type="Gene3D" id="2.40.170.20">
    <property type="entry name" value="TonB-dependent receptor, beta-barrel domain"/>
    <property type="match status" value="1"/>
</dbReference>
<evidence type="ECO:0000313" key="8">
    <source>
        <dbReference type="Proteomes" id="UP000036951"/>
    </source>
</evidence>
<evidence type="ECO:0000256" key="4">
    <source>
        <dbReference type="SAM" id="MobiDB-lite"/>
    </source>
</evidence>
<dbReference type="Gene3D" id="2.170.130.10">
    <property type="entry name" value="TonB-dependent receptor, plug domain"/>
    <property type="match status" value="1"/>
</dbReference>
<dbReference type="RefSeq" id="WP_053398183.1">
    <property type="nucleotide sequence ID" value="NZ_LFQU01000009.1"/>
</dbReference>
<proteinExistence type="predicted"/>
<dbReference type="InterPro" id="IPR008969">
    <property type="entry name" value="CarboxyPept-like_regulatory"/>
</dbReference>
<evidence type="ECO:0000313" key="7">
    <source>
        <dbReference type="EMBL" id="KOO68793.1"/>
    </source>
</evidence>
<accession>A0A8E1QXZ7</accession>